<feature type="region of interest" description="Disordered" evidence="1">
    <location>
        <begin position="47"/>
        <end position="247"/>
    </location>
</feature>
<dbReference type="InterPro" id="IPR011112">
    <property type="entry name" value="Rho-like_N"/>
</dbReference>
<feature type="compositionally biased region" description="Polar residues" evidence="1">
    <location>
        <begin position="154"/>
        <end position="173"/>
    </location>
</feature>
<organism evidence="3 4">
    <name type="scientific">Heliocybe sulcata</name>
    <dbReference type="NCBI Taxonomy" id="5364"/>
    <lineage>
        <taxon>Eukaryota</taxon>
        <taxon>Fungi</taxon>
        <taxon>Dikarya</taxon>
        <taxon>Basidiomycota</taxon>
        <taxon>Agaricomycotina</taxon>
        <taxon>Agaricomycetes</taxon>
        <taxon>Gloeophyllales</taxon>
        <taxon>Gloeophyllaceae</taxon>
        <taxon>Heliocybe</taxon>
    </lineage>
</organism>
<reference evidence="3 4" key="1">
    <citation type="journal article" date="2019" name="Nat. Ecol. Evol.">
        <title>Megaphylogeny resolves global patterns of mushroom evolution.</title>
        <authorList>
            <person name="Varga T."/>
            <person name="Krizsan K."/>
            <person name="Foldi C."/>
            <person name="Dima B."/>
            <person name="Sanchez-Garcia M."/>
            <person name="Sanchez-Ramirez S."/>
            <person name="Szollosi G.J."/>
            <person name="Szarkandi J.G."/>
            <person name="Papp V."/>
            <person name="Albert L."/>
            <person name="Andreopoulos W."/>
            <person name="Angelini C."/>
            <person name="Antonin V."/>
            <person name="Barry K.W."/>
            <person name="Bougher N.L."/>
            <person name="Buchanan P."/>
            <person name="Buyck B."/>
            <person name="Bense V."/>
            <person name="Catcheside P."/>
            <person name="Chovatia M."/>
            <person name="Cooper J."/>
            <person name="Damon W."/>
            <person name="Desjardin D."/>
            <person name="Finy P."/>
            <person name="Geml J."/>
            <person name="Haridas S."/>
            <person name="Hughes K."/>
            <person name="Justo A."/>
            <person name="Karasinski D."/>
            <person name="Kautmanova I."/>
            <person name="Kiss B."/>
            <person name="Kocsube S."/>
            <person name="Kotiranta H."/>
            <person name="LaButti K.M."/>
            <person name="Lechner B.E."/>
            <person name="Liimatainen K."/>
            <person name="Lipzen A."/>
            <person name="Lukacs Z."/>
            <person name="Mihaltcheva S."/>
            <person name="Morgado L.N."/>
            <person name="Niskanen T."/>
            <person name="Noordeloos M.E."/>
            <person name="Ohm R.A."/>
            <person name="Ortiz-Santana B."/>
            <person name="Ovrebo C."/>
            <person name="Racz N."/>
            <person name="Riley R."/>
            <person name="Savchenko A."/>
            <person name="Shiryaev A."/>
            <person name="Soop K."/>
            <person name="Spirin V."/>
            <person name="Szebenyi C."/>
            <person name="Tomsovsky M."/>
            <person name="Tulloss R.E."/>
            <person name="Uehling J."/>
            <person name="Grigoriev I.V."/>
            <person name="Vagvolgyi C."/>
            <person name="Papp T."/>
            <person name="Martin F.M."/>
            <person name="Miettinen O."/>
            <person name="Hibbett D.S."/>
            <person name="Nagy L.G."/>
        </authorList>
    </citation>
    <scope>NUCLEOTIDE SEQUENCE [LARGE SCALE GENOMIC DNA]</scope>
    <source>
        <strain evidence="3 4">OMC1185</strain>
    </source>
</reference>
<evidence type="ECO:0000256" key="1">
    <source>
        <dbReference type="SAM" id="MobiDB-lite"/>
    </source>
</evidence>
<proteinExistence type="predicted"/>
<name>A0A5C3N8J4_9AGAM</name>
<evidence type="ECO:0000313" key="3">
    <source>
        <dbReference type="EMBL" id="TFK52258.1"/>
    </source>
</evidence>
<protein>
    <recommendedName>
        <fullName evidence="2">Rho termination factor-like N-terminal domain-containing protein</fullName>
    </recommendedName>
</protein>
<dbReference type="GO" id="GO:0006353">
    <property type="term" value="P:DNA-templated transcription termination"/>
    <property type="evidence" value="ECO:0007669"/>
    <property type="project" value="InterPro"/>
</dbReference>
<evidence type="ECO:0000313" key="4">
    <source>
        <dbReference type="Proteomes" id="UP000305948"/>
    </source>
</evidence>
<feature type="domain" description="Rho termination factor-like N-terminal" evidence="2">
    <location>
        <begin position="7"/>
        <end position="49"/>
    </location>
</feature>
<dbReference type="InterPro" id="IPR036361">
    <property type="entry name" value="SAP_dom_sf"/>
</dbReference>
<dbReference type="Proteomes" id="UP000305948">
    <property type="component" value="Unassembled WGS sequence"/>
</dbReference>
<feature type="compositionally biased region" description="Polar residues" evidence="1">
    <location>
        <begin position="108"/>
        <end position="130"/>
    </location>
</feature>
<sequence length="745" mass="81330">MATSTNDLNKLTVAQLKAICKEKGISGYSKLNKPALLQRIVDYNKSTGSGTASATRAIEPSQLSNASGLDPAHTTAPHSRTIDRAPIPGELPVLSQPPPPERRKKRPITSNTEISAPQSKKSKTTTNAHGTTEAKALTPQLKSQNVMGPPSVRCTESSLAPPGSLNTPNSSSIPRIPTTGRESTVRKATGPLPTSLSKNSTKSALPSSEPPQAQAKRMVSEARKASRTQGSVVQPLEIPHSGKFPAVSGSITPSRAALAIVQDRSQAVAPQSTEQVSAVKTLPPARKFKPLVSCKAAVPSLLSPQQPRPSVSSLNISSAEELFLFASTPYPIPACPRITLPPSLSQRKRVHIWALFLSLVPSSSLHTCTLVSKMFRYAIYLSALAILQRDFPGKRLEHVLSKYAREAKMTSFWPYLRERRRERSRWEDAYRESFLPAFFEGAQPISERMWTSPEDDRQTGVALRFVMTRLWFAISIGKLQPKWGIVTSAETVVDDIWMVKVQYSTSPGHEETFYILEPTCEVIGRPSHSSGSNPESGGLPVRADWSAYIDRFRSGDGANGGNSILSRLRWENYEEYDGGISKLWLNRIESEGEVGRAKRLVAQRYVLACVVANSISGQWMSSTQMAQDFAGLSAGGTGGPRHGQTQVNLYLPLQVSLCSFHPPLTPSVRLHPRSHHHVESVHFTTPGSSRQSIHRAVAVVQTPAREYFVLRDNGMQIGCEEEGVGEVWMQALGCAASGVKKWNGQ</sequence>
<dbReference type="Gene3D" id="1.10.720.30">
    <property type="entry name" value="SAP domain"/>
    <property type="match status" value="1"/>
</dbReference>
<gene>
    <name evidence="3" type="ORF">OE88DRAFT_1678295</name>
</gene>
<dbReference type="SMART" id="SM00959">
    <property type="entry name" value="Rho_N"/>
    <property type="match status" value="1"/>
</dbReference>
<dbReference type="EMBL" id="ML213509">
    <property type="protein sequence ID" value="TFK52258.1"/>
    <property type="molecule type" value="Genomic_DNA"/>
</dbReference>
<evidence type="ECO:0000259" key="2">
    <source>
        <dbReference type="SMART" id="SM00959"/>
    </source>
</evidence>
<dbReference type="AlphaFoldDB" id="A0A5C3N8J4"/>
<dbReference type="STRING" id="5364.A0A5C3N8J4"/>
<keyword evidence="4" id="KW-1185">Reference proteome</keyword>
<dbReference type="OrthoDB" id="2368680at2759"/>
<feature type="compositionally biased region" description="Polar residues" evidence="1">
    <location>
        <begin position="192"/>
        <end position="206"/>
    </location>
</feature>
<accession>A0A5C3N8J4</accession>